<evidence type="ECO:0000313" key="2">
    <source>
        <dbReference type="Proteomes" id="UP000069773"/>
    </source>
</evidence>
<protein>
    <submittedName>
        <fullName evidence="1">Cytosine-specific methyltransferase</fullName>
    </submittedName>
</protein>
<accession>A0ABQ0KL54</accession>
<keyword evidence="1" id="KW-0808">Transferase</keyword>
<evidence type="ECO:0000313" key="1">
    <source>
        <dbReference type="EMBL" id="GAT10316.1"/>
    </source>
</evidence>
<organism evidence="1 2">
    <name type="scientific">Mycolicibacterium novocastrense</name>
    <name type="common">Mycobacterium novocastrense</name>
    <dbReference type="NCBI Taxonomy" id="59813"/>
    <lineage>
        <taxon>Bacteria</taxon>
        <taxon>Bacillati</taxon>
        <taxon>Actinomycetota</taxon>
        <taxon>Actinomycetes</taxon>
        <taxon>Mycobacteriales</taxon>
        <taxon>Mycobacteriaceae</taxon>
        <taxon>Mycolicibacterium</taxon>
    </lineage>
</organism>
<gene>
    <name evidence="1" type="ORF">RMCN_3449</name>
</gene>
<dbReference type="EMBL" id="BCTA01000038">
    <property type="protein sequence ID" value="GAT10316.1"/>
    <property type="molecule type" value="Genomic_DNA"/>
</dbReference>
<name>A0ABQ0KL54_MYCNV</name>
<dbReference type="Proteomes" id="UP000069773">
    <property type="component" value="Unassembled WGS sequence"/>
</dbReference>
<sequence length="142" mass="15246">MASATLTCALLSSKYSALLSLLRQEIGDAEVVRVGPADADEPYPPHVLGPDELPGPPPARYAIECRLSDGHLLHVSDHRGFGLRKLARPAAAPDDWLVEIWSHRDDYVSGLAHTTACSEHTADGLMSAVRDAVRVQGMRAAV</sequence>
<dbReference type="GO" id="GO:0008168">
    <property type="term" value="F:methyltransferase activity"/>
    <property type="evidence" value="ECO:0007669"/>
    <property type="project" value="UniProtKB-KW"/>
</dbReference>
<keyword evidence="2" id="KW-1185">Reference proteome</keyword>
<dbReference type="GO" id="GO:0032259">
    <property type="term" value="P:methylation"/>
    <property type="evidence" value="ECO:0007669"/>
    <property type="project" value="UniProtKB-KW"/>
</dbReference>
<reference evidence="1 2" key="1">
    <citation type="journal article" date="2016" name="Genome Announc.">
        <title>Draft Genome Sequences of Five Rapidly Growing Mycobacterium Species, M. thermoresistibile, M. fortuitum subsp. acetamidolyticum, M. canariasense, M. brisbanense, and M. novocastrense.</title>
        <authorList>
            <person name="Katahira K."/>
            <person name="Ogura Y."/>
            <person name="Gotoh Y."/>
            <person name="Hayashi T."/>
        </authorList>
    </citation>
    <scope>NUCLEOTIDE SEQUENCE [LARGE SCALE GENOMIC DNA]</scope>
    <source>
        <strain evidence="1 2">JCM18114</strain>
    </source>
</reference>
<keyword evidence="1" id="KW-0489">Methyltransferase</keyword>
<comment type="caution">
    <text evidence="1">The sequence shown here is derived from an EMBL/GenBank/DDBJ whole genome shotgun (WGS) entry which is preliminary data.</text>
</comment>
<proteinExistence type="predicted"/>